<name>A0A1F5YIM3_9BACT</name>
<protein>
    <recommendedName>
        <fullName evidence="1">DNA mimic protein DMP19 C-terminal domain-containing protein</fullName>
    </recommendedName>
</protein>
<proteinExistence type="predicted"/>
<reference evidence="2 3" key="1">
    <citation type="journal article" date="2016" name="Nat. Commun.">
        <title>Thousands of microbial genomes shed light on interconnected biogeochemical processes in an aquifer system.</title>
        <authorList>
            <person name="Anantharaman K."/>
            <person name="Brown C.T."/>
            <person name="Hug L.A."/>
            <person name="Sharon I."/>
            <person name="Castelle C.J."/>
            <person name="Probst A.J."/>
            <person name="Thomas B.C."/>
            <person name="Singh A."/>
            <person name="Wilkins M.J."/>
            <person name="Karaoz U."/>
            <person name="Brodie E.L."/>
            <person name="Williams K.H."/>
            <person name="Hubbard S.S."/>
            <person name="Banfield J.F."/>
        </authorList>
    </citation>
    <scope>NUCLEOTIDE SEQUENCE [LARGE SCALE GENOMIC DNA]</scope>
</reference>
<dbReference type="Gene3D" id="1.20.1420.60">
    <property type="match status" value="1"/>
</dbReference>
<dbReference type="EMBL" id="MFJB01000036">
    <property type="protein sequence ID" value="OGG00059.1"/>
    <property type="molecule type" value="Genomic_DNA"/>
</dbReference>
<dbReference type="Proteomes" id="UP000177396">
    <property type="component" value="Unassembled WGS sequence"/>
</dbReference>
<feature type="domain" description="DNA mimic protein DMP19 C-terminal" evidence="1">
    <location>
        <begin position="38"/>
        <end position="151"/>
    </location>
</feature>
<dbReference type="AlphaFoldDB" id="A0A1F5YIM3"/>
<organism evidence="2 3">
    <name type="scientific">Candidatus Gottesmanbacteria bacterium RBG_16_38_7b</name>
    <dbReference type="NCBI Taxonomy" id="1798372"/>
    <lineage>
        <taxon>Bacteria</taxon>
        <taxon>Candidatus Gottesmaniibacteriota</taxon>
    </lineage>
</organism>
<evidence type="ECO:0000313" key="3">
    <source>
        <dbReference type="Proteomes" id="UP000177396"/>
    </source>
</evidence>
<evidence type="ECO:0000259" key="1">
    <source>
        <dbReference type="Pfam" id="PF14300"/>
    </source>
</evidence>
<comment type="caution">
    <text evidence="2">The sequence shown here is derived from an EMBL/GenBank/DDBJ whole genome shotgun (WGS) entry which is preliminary data.</text>
</comment>
<gene>
    <name evidence="2" type="ORF">A2153_04035</name>
</gene>
<accession>A0A1F5YIM3</accession>
<dbReference type="InterPro" id="IPR025402">
    <property type="entry name" value="DMP19_C"/>
</dbReference>
<sequence>MDITKLINANDPQEKNKSIIEIDNYICGLCKFGENLNALTEPQKNFFYNQELEREINNGGFSQYFFNSSGNYAHETVRSLKLIVANKTADILQKAIDQFPNKLVPKDRDERQKVLDQIGEESNAIWNGLDQKFYAYEDDLNTLNLEYVKQNISEFIEK</sequence>
<dbReference type="Pfam" id="PF14300">
    <property type="entry name" value="DMP19"/>
    <property type="match status" value="1"/>
</dbReference>
<evidence type="ECO:0000313" key="2">
    <source>
        <dbReference type="EMBL" id="OGG00059.1"/>
    </source>
</evidence>